<evidence type="ECO:0000313" key="1">
    <source>
        <dbReference type="EMBL" id="KAI7994972.1"/>
    </source>
</evidence>
<dbReference type="EMBL" id="CM045769">
    <property type="protein sequence ID" value="KAI7994972.1"/>
    <property type="molecule type" value="Genomic_DNA"/>
</dbReference>
<evidence type="ECO:0000313" key="2">
    <source>
        <dbReference type="Proteomes" id="UP001060215"/>
    </source>
</evidence>
<reference evidence="1 2" key="1">
    <citation type="journal article" date="2022" name="Plant J.">
        <title>Chromosome-level genome of Camellia lanceoleosa provides a valuable resource for understanding genome evolution and self-incompatibility.</title>
        <authorList>
            <person name="Gong W."/>
            <person name="Xiao S."/>
            <person name="Wang L."/>
            <person name="Liao Z."/>
            <person name="Chang Y."/>
            <person name="Mo W."/>
            <person name="Hu G."/>
            <person name="Li W."/>
            <person name="Zhao G."/>
            <person name="Zhu H."/>
            <person name="Hu X."/>
            <person name="Ji K."/>
            <person name="Xiang X."/>
            <person name="Song Q."/>
            <person name="Yuan D."/>
            <person name="Jin S."/>
            <person name="Zhang L."/>
        </authorList>
    </citation>
    <scope>NUCLEOTIDE SEQUENCE [LARGE SCALE GENOMIC DNA]</scope>
    <source>
        <strain evidence="1">SQ_2022a</strain>
    </source>
</reference>
<comment type="caution">
    <text evidence="1">The sequence shown here is derived from an EMBL/GenBank/DDBJ whole genome shotgun (WGS) entry which is preliminary data.</text>
</comment>
<proteinExistence type="predicted"/>
<organism evidence="1 2">
    <name type="scientific">Camellia lanceoleosa</name>
    <dbReference type="NCBI Taxonomy" id="1840588"/>
    <lineage>
        <taxon>Eukaryota</taxon>
        <taxon>Viridiplantae</taxon>
        <taxon>Streptophyta</taxon>
        <taxon>Embryophyta</taxon>
        <taxon>Tracheophyta</taxon>
        <taxon>Spermatophyta</taxon>
        <taxon>Magnoliopsida</taxon>
        <taxon>eudicotyledons</taxon>
        <taxon>Gunneridae</taxon>
        <taxon>Pentapetalae</taxon>
        <taxon>asterids</taxon>
        <taxon>Ericales</taxon>
        <taxon>Theaceae</taxon>
        <taxon>Camellia</taxon>
    </lineage>
</organism>
<accession>A0ACC0G3N5</accession>
<dbReference type="Proteomes" id="UP001060215">
    <property type="component" value="Chromosome 12"/>
</dbReference>
<protein>
    <submittedName>
        <fullName evidence="1">Uncharacterized protein</fullName>
    </submittedName>
</protein>
<name>A0ACC0G3N5_9ERIC</name>
<gene>
    <name evidence="1" type="ORF">LOK49_LG11G00176</name>
</gene>
<sequence length="71" mass="7489">MGDVKGSEFMGVGVGVGSGSWDSTSSSSSEPRIIDSSNIGFQLLKKHGWKEGTGLGISEQFINKLILCDII</sequence>
<keyword evidence="2" id="KW-1185">Reference proteome</keyword>